<gene>
    <name evidence="2" type="ORF">ACHAXA_001653</name>
</gene>
<dbReference type="AlphaFoldDB" id="A0ABD3RVC1"/>
<sequence length="121" mass="13278">MTLHELADPKSLSSFISSNHRSLVCFSATWCGPCRASRPQLENLASKYASDPNTDVSCGLIYEHDLGDAIQSTYGIRAFPTYALYDGSNGGREIGRVQGVNFDGIRDMNDNRNGNWRGSRG</sequence>
<dbReference type="Gene3D" id="3.40.30.10">
    <property type="entry name" value="Glutaredoxin"/>
    <property type="match status" value="1"/>
</dbReference>
<dbReference type="CDD" id="cd02947">
    <property type="entry name" value="TRX_family"/>
    <property type="match status" value="1"/>
</dbReference>
<dbReference type="PROSITE" id="PS51352">
    <property type="entry name" value="THIOREDOXIN_2"/>
    <property type="match status" value="1"/>
</dbReference>
<reference evidence="2 3" key="1">
    <citation type="submission" date="2024-10" db="EMBL/GenBank/DDBJ databases">
        <title>Updated reference genomes for cyclostephanoid diatoms.</title>
        <authorList>
            <person name="Roberts W.R."/>
            <person name="Alverson A.J."/>
        </authorList>
    </citation>
    <scope>NUCLEOTIDE SEQUENCE [LARGE SCALE GENOMIC DNA]</scope>
    <source>
        <strain evidence="2 3">AJA228-03</strain>
    </source>
</reference>
<dbReference type="InterPro" id="IPR013766">
    <property type="entry name" value="Thioredoxin_domain"/>
</dbReference>
<accession>A0ABD3RVC1</accession>
<dbReference type="InterPro" id="IPR017937">
    <property type="entry name" value="Thioredoxin_CS"/>
</dbReference>
<keyword evidence="3" id="KW-1185">Reference proteome</keyword>
<dbReference type="InterPro" id="IPR036249">
    <property type="entry name" value="Thioredoxin-like_sf"/>
</dbReference>
<dbReference type="PROSITE" id="PS00194">
    <property type="entry name" value="THIOREDOXIN_1"/>
    <property type="match status" value="1"/>
</dbReference>
<feature type="domain" description="Thioredoxin" evidence="1">
    <location>
        <begin position="1"/>
        <end position="114"/>
    </location>
</feature>
<evidence type="ECO:0000313" key="2">
    <source>
        <dbReference type="EMBL" id="KAL3816166.1"/>
    </source>
</evidence>
<comment type="caution">
    <text evidence="2">The sequence shown here is derived from an EMBL/GenBank/DDBJ whole genome shotgun (WGS) entry which is preliminary data.</text>
</comment>
<proteinExistence type="predicted"/>
<protein>
    <recommendedName>
        <fullName evidence="1">Thioredoxin domain-containing protein</fullName>
    </recommendedName>
</protein>
<organism evidence="2 3">
    <name type="scientific">Cyclostephanos tholiformis</name>
    <dbReference type="NCBI Taxonomy" id="382380"/>
    <lineage>
        <taxon>Eukaryota</taxon>
        <taxon>Sar</taxon>
        <taxon>Stramenopiles</taxon>
        <taxon>Ochrophyta</taxon>
        <taxon>Bacillariophyta</taxon>
        <taxon>Coscinodiscophyceae</taxon>
        <taxon>Thalassiosirophycidae</taxon>
        <taxon>Stephanodiscales</taxon>
        <taxon>Stephanodiscaceae</taxon>
        <taxon>Cyclostephanos</taxon>
    </lineage>
</organism>
<dbReference type="SUPFAM" id="SSF52833">
    <property type="entry name" value="Thioredoxin-like"/>
    <property type="match status" value="1"/>
</dbReference>
<name>A0ABD3RVC1_9STRA</name>
<dbReference type="Proteomes" id="UP001530377">
    <property type="component" value="Unassembled WGS sequence"/>
</dbReference>
<dbReference type="EMBL" id="JALLPB020000163">
    <property type="protein sequence ID" value="KAL3816166.1"/>
    <property type="molecule type" value="Genomic_DNA"/>
</dbReference>
<evidence type="ECO:0000259" key="1">
    <source>
        <dbReference type="PROSITE" id="PS51352"/>
    </source>
</evidence>
<evidence type="ECO:0000313" key="3">
    <source>
        <dbReference type="Proteomes" id="UP001530377"/>
    </source>
</evidence>
<dbReference type="Pfam" id="PF00085">
    <property type="entry name" value="Thioredoxin"/>
    <property type="match status" value="1"/>
</dbReference>